<keyword evidence="1" id="KW-1133">Transmembrane helix</keyword>
<feature type="transmembrane region" description="Helical" evidence="1">
    <location>
        <begin position="30"/>
        <end position="50"/>
    </location>
</feature>
<dbReference type="PANTHER" id="PTHR34821">
    <property type="entry name" value="INNER MEMBRANE PROTEIN YDCZ"/>
    <property type="match status" value="1"/>
</dbReference>
<gene>
    <name evidence="2" type="ORF">U732_716</name>
</gene>
<reference evidence="2 3" key="1">
    <citation type="journal article" date="2015" name="Infect. Genet. Evol.">
        <title>Genomic sequences of six botulinum neurotoxin-producing strains representing three clostridial species illustrate the mobility and diversity of botulinum neurotoxin genes.</title>
        <authorList>
            <person name="Smith T.J."/>
            <person name="Hill K.K."/>
            <person name="Xie G."/>
            <person name="Foley B.T."/>
            <person name="Williamson C.H."/>
            <person name="Foster J.T."/>
            <person name="Johnson S.L."/>
            <person name="Chertkov O."/>
            <person name="Teshima H."/>
            <person name="Gibbons H.S."/>
            <person name="Johnsky L.A."/>
            <person name="Karavis M.A."/>
            <person name="Smith L.A."/>
        </authorList>
    </citation>
    <scope>NUCLEOTIDE SEQUENCE [LARGE SCALE GENOMIC DNA]</scope>
    <source>
        <strain evidence="2 3">CDC 2741</strain>
    </source>
</reference>
<evidence type="ECO:0000313" key="2">
    <source>
        <dbReference type="EMBL" id="KIE44778.1"/>
    </source>
</evidence>
<comment type="caution">
    <text evidence="2">The sequence shown here is derived from an EMBL/GenBank/DDBJ whole genome shotgun (WGS) entry which is preliminary data.</text>
</comment>
<dbReference type="AlphaFoldDB" id="A0A0C1TZR2"/>
<dbReference type="PANTHER" id="PTHR34821:SF2">
    <property type="entry name" value="INNER MEMBRANE PROTEIN YDCZ"/>
    <property type="match status" value="1"/>
</dbReference>
<dbReference type="STRING" id="29341.RSJ17_06380"/>
<feature type="transmembrane region" description="Helical" evidence="1">
    <location>
        <begin position="124"/>
        <end position="139"/>
    </location>
</feature>
<feature type="transmembrane region" description="Helical" evidence="1">
    <location>
        <begin position="7"/>
        <end position="24"/>
    </location>
</feature>
<protein>
    <recommendedName>
        <fullName evidence="4">EamA-like transporter family protein</fullName>
    </recommendedName>
</protein>
<dbReference type="GO" id="GO:0005886">
    <property type="term" value="C:plasma membrane"/>
    <property type="evidence" value="ECO:0007669"/>
    <property type="project" value="TreeGrafter"/>
</dbReference>
<keyword evidence="1" id="KW-0472">Membrane</keyword>
<dbReference type="EMBL" id="AYSO01000020">
    <property type="protein sequence ID" value="KIE44778.1"/>
    <property type="molecule type" value="Genomic_DNA"/>
</dbReference>
<keyword evidence="1" id="KW-0812">Transmembrane</keyword>
<dbReference type="Proteomes" id="UP000031366">
    <property type="component" value="Unassembled WGS sequence"/>
</dbReference>
<name>A0A0C1TZR2_9CLOT</name>
<accession>A0A0C1TZR2</accession>
<organism evidence="2 3">
    <name type="scientific">Clostridium argentinense CDC 2741</name>
    <dbReference type="NCBI Taxonomy" id="1418104"/>
    <lineage>
        <taxon>Bacteria</taxon>
        <taxon>Bacillati</taxon>
        <taxon>Bacillota</taxon>
        <taxon>Clostridia</taxon>
        <taxon>Eubacteriales</taxon>
        <taxon>Clostridiaceae</taxon>
        <taxon>Clostridium</taxon>
    </lineage>
</organism>
<dbReference type="InterPro" id="IPR006750">
    <property type="entry name" value="YdcZ"/>
</dbReference>
<dbReference type="Pfam" id="PF04657">
    <property type="entry name" value="DMT_YdcZ"/>
    <property type="match status" value="1"/>
</dbReference>
<sequence>MYKNLALINGVILAIMIFLNGMLANITGPYMSTLIFHIIGFILIIIISIIKKNRFSNLRKLPLMFFLPGILSVITILLNNISIPKIGLTLTIGITSFGQLVMSSLVEHFGLFGMPVNKFKKEKILGFSIISLGIIVMITM</sequence>
<keyword evidence="3" id="KW-1185">Reference proteome</keyword>
<feature type="transmembrane region" description="Helical" evidence="1">
    <location>
        <begin position="88"/>
        <end position="112"/>
    </location>
</feature>
<evidence type="ECO:0000313" key="3">
    <source>
        <dbReference type="Proteomes" id="UP000031366"/>
    </source>
</evidence>
<evidence type="ECO:0008006" key="4">
    <source>
        <dbReference type="Google" id="ProtNLM"/>
    </source>
</evidence>
<dbReference type="RefSeq" id="WP_039636756.1">
    <property type="nucleotide sequence ID" value="NZ_AYSO01000020.1"/>
</dbReference>
<feature type="transmembrane region" description="Helical" evidence="1">
    <location>
        <begin position="62"/>
        <end position="82"/>
    </location>
</feature>
<dbReference type="OrthoDB" id="7864805at2"/>
<proteinExistence type="predicted"/>
<evidence type="ECO:0000256" key="1">
    <source>
        <dbReference type="SAM" id="Phobius"/>
    </source>
</evidence>